<evidence type="ECO:0000256" key="4">
    <source>
        <dbReference type="ARBA" id="ARBA00022989"/>
    </source>
</evidence>
<gene>
    <name evidence="11" type="ORF">CDAUBV1_LOCUS3875</name>
</gene>
<sequence>MSGSALAQFESLMGSLYFSSHAESNLPRVTTAKILGIVNKTKTSLAALVNPVTQLIQMVTSNFLYPADIPNPNAATIISNPSAASVHDFPQYAPGSGPTLMRDGTMLESTSQGPANHLMTIATVEGQGSMQPGLISTVIPNQMAGFPVDSSANLTAVSPYATINSSAAMNIPQLENLQNRRAEKPRYFTFEGQHRKFYLAARYLRSSQRQRRHNRRIKQRLKEQSRAEMNLLQNALSYGQIAANRRRTIDERTEVAESTQEQDSDILSLESEVPEEIRPQLICWKDIDLDLEVRSIEDEHELASIDQKEVRNADLFTEPCFPIQRKPTTKIRTKDLRLRRKARNRIQPIETGKTQTEDSARWVSECTDLHGLDFKCSHEEEYRSSTLKPQLPQDKGASQTKQSVQNHIPCAIPTTIKTKSPTTLQPTIYCNYMTLPFENSEHTLMNRITANHFTRPTPSGKHKPTVQLSPGSTYSKVTQKVPTEQLQNKLNTTPSTEQIPLHPLTPKTLTLPVMGTKDVRNVPLKMTQSLQNDNVKSLLQSTVISNPMALDGFKSESMEKEMAQGKSRLSIASSRGDLSSELHVQLSYYSQPDEAATEEDLSFFSFRDGFSSEEDFSKVTVPISLSLLIMTTYILIGTAVFCKWEDVNYLKWSYFCFITLSTIGFGTKIDSENTKEKFVFITVYLAIGLIVFAMCFKLMQEEVVEKAKWFARKVGIIKEKEKKTEKSL</sequence>
<evidence type="ECO:0000256" key="2">
    <source>
        <dbReference type="ARBA" id="ARBA00022448"/>
    </source>
</evidence>
<feature type="transmembrane region" description="Helical" evidence="9">
    <location>
        <begin position="649"/>
        <end position="666"/>
    </location>
</feature>
<dbReference type="InterPro" id="IPR003280">
    <property type="entry name" value="2pore_dom_K_chnl"/>
</dbReference>
<feature type="region of interest" description="Disordered" evidence="8">
    <location>
        <begin position="452"/>
        <end position="473"/>
    </location>
</feature>
<dbReference type="InterPro" id="IPR013099">
    <property type="entry name" value="K_chnl_dom"/>
</dbReference>
<keyword evidence="6 9" id="KW-0472">Membrane</keyword>
<dbReference type="PANTHER" id="PTHR11003:SF334">
    <property type="entry name" value="FI03418P"/>
    <property type="match status" value="1"/>
</dbReference>
<dbReference type="GO" id="GO:0030322">
    <property type="term" value="P:stabilization of membrane potential"/>
    <property type="evidence" value="ECO:0007669"/>
    <property type="project" value="TreeGrafter"/>
</dbReference>
<dbReference type="GO" id="GO:0022841">
    <property type="term" value="F:potassium ion leak channel activity"/>
    <property type="evidence" value="ECO:0007669"/>
    <property type="project" value="TreeGrafter"/>
</dbReference>
<dbReference type="Proteomes" id="UP001497525">
    <property type="component" value="Unassembled WGS sequence"/>
</dbReference>
<keyword evidence="4 9" id="KW-1133">Transmembrane helix</keyword>
<feature type="transmembrane region" description="Helical" evidence="9">
    <location>
        <begin position="621"/>
        <end position="642"/>
    </location>
</feature>
<evidence type="ECO:0000259" key="10">
    <source>
        <dbReference type="Pfam" id="PF07885"/>
    </source>
</evidence>
<proteinExistence type="predicted"/>
<feature type="domain" description="Potassium channel" evidence="10">
    <location>
        <begin position="629"/>
        <end position="703"/>
    </location>
</feature>
<keyword evidence="2" id="KW-0813">Transport</keyword>
<keyword evidence="3 9" id="KW-0812">Transmembrane</keyword>
<feature type="transmembrane region" description="Helical" evidence="9">
    <location>
        <begin position="678"/>
        <end position="699"/>
    </location>
</feature>
<evidence type="ECO:0000313" key="11">
    <source>
        <dbReference type="EMBL" id="CAL5131450.1"/>
    </source>
</evidence>
<comment type="caution">
    <text evidence="11">The sequence shown here is derived from an EMBL/GenBank/DDBJ whole genome shotgun (WGS) entry which is preliminary data.</text>
</comment>
<evidence type="ECO:0000256" key="3">
    <source>
        <dbReference type="ARBA" id="ARBA00022692"/>
    </source>
</evidence>
<dbReference type="EMBL" id="CAXLJL010000092">
    <property type="protein sequence ID" value="CAL5131450.1"/>
    <property type="molecule type" value="Genomic_DNA"/>
</dbReference>
<keyword evidence="7" id="KW-0407">Ion channel</keyword>
<evidence type="ECO:0000256" key="5">
    <source>
        <dbReference type="ARBA" id="ARBA00023065"/>
    </source>
</evidence>
<name>A0AAV2T2J0_CALDB</name>
<evidence type="ECO:0000256" key="6">
    <source>
        <dbReference type="ARBA" id="ARBA00023136"/>
    </source>
</evidence>
<organism evidence="11 12">
    <name type="scientific">Calicophoron daubneyi</name>
    <name type="common">Rumen fluke</name>
    <name type="synonym">Paramphistomum daubneyi</name>
    <dbReference type="NCBI Taxonomy" id="300641"/>
    <lineage>
        <taxon>Eukaryota</taxon>
        <taxon>Metazoa</taxon>
        <taxon>Spiralia</taxon>
        <taxon>Lophotrochozoa</taxon>
        <taxon>Platyhelminthes</taxon>
        <taxon>Trematoda</taxon>
        <taxon>Digenea</taxon>
        <taxon>Plagiorchiida</taxon>
        <taxon>Pronocephalata</taxon>
        <taxon>Paramphistomoidea</taxon>
        <taxon>Paramphistomidae</taxon>
        <taxon>Calicophoron</taxon>
    </lineage>
</organism>
<dbReference type="SUPFAM" id="SSF81324">
    <property type="entry name" value="Voltage-gated potassium channels"/>
    <property type="match status" value="1"/>
</dbReference>
<comment type="subcellular location">
    <subcellularLocation>
        <location evidence="1">Membrane</location>
        <topology evidence="1">Multi-pass membrane protein</topology>
    </subcellularLocation>
</comment>
<dbReference type="GO" id="GO:0005886">
    <property type="term" value="C:plasma membrane"/>
    <property type="evidence" value="ECO:0007669"/>
    <property type="project" value="TreeGrafter"/>
</dbReference>
<accession>A0AAV2T2J0</accession>
<evidence type="ECO:0000256" key="7">
    <source>
        <dbReference type="ARBA" id="ARBA00023303"/>
    </source>
</evidence>
<dbReference type="Gene3D" id="1.10.287.70">
    <property type="match status" value="1"/>
</dbReference>
<evidence type="ECO:0000256" key="1">
    <source>
        <dbReference type="ARBA" id="ARBA00004141"/>
    </source>
</evidence>
<protein>
    <recommendedName>
        <fullName evidence="10">Potassium channel domain-containing protein</fullName>
    </recommendedName>
</protein>
<dbReference type="AlphaFoldDB" id="A0AAV2T2J0"/>
<evidence type="ECO:0000256" key="9">
    <source>
        <dbReference type="SAM" id="Phobius"/>
    </source>
</evidence>
<evidence type="ECO:0000256" key="8">
    <source>
        <dbReference type="SAM" id="MobiDB-lite"/>
    </source>
</evidence>
<dbReference type="PANTHER" id="PTHR11003">
    <property type="entry name" value="POTASSIUM CHANNEL, SUBFAMILY K"/>
    <property type="match status" value="1"/>
</dbReference>
<keyword evidence="5" id="KW-0406">Ion transport</keyword>
<reference evidence="11" key="1">
    <citation type="submission" date="2024-06" db="EMBL/GenBank/DDBJ databases">
        <authorList>
            <person name="Liu X."/>
            <person name="Lenzi L."/>
            <person name="Haldenby T S."/>
            <person name="Uol C."/>
        </authorList>
    </citation>
    <scope>NUCLEOTIDE SEQUENCE</scope>
</reference>
<feature type="region of interest" description="Disordered" evidence="8">
    <location>
        <begin position="385"/>
        <end position="404"/>
    </location>
</feature>
<evidence type="ECO:0000313" key="12">
    <source>
        <dbReference type="Proteomes" id="UP001497525"/>
    </source>
</evidence>
<dbReference type="Pfam" id="PF07885">
    <property type="entry name" value="Ion_trans_2"/>
    <property type="match status" value="1"/>
</dbReference>
<dbReference type="GO" id="GO:0015271">
    <property type="term" value="F:outward rectifier potassium channel activity"/>
    <property type="evidence" value="ECO:0007669"/>
    <property type="project" value="TreeGrafter"/>
</dbReference>